<evidence type="ECO:0000256" key="3">
    <source>
        <dbReference type="ARBA" id="ARBA00023125"/>
    </source>
</evidence>
<dbReference type="GO" id="GO:0003677">
    <property type="term" value="F:DNA binding"/>
    <property type="evidence" value="ECO:0007669"/>
    <property type="project" value="UniProtKB-KW"/>
</dbReference>
<dbReference type="InterPro" id="IPR001471">
    <property type="entry name" value="AP2/ERF_dom"/>
</dbReference>
<dbReference type="PANTHER" id="PTHR31677">
    <property type="entry name" value="AP2 DOMAIN CLASS TRANSCRIPTION FACTOR"/>
    <property type="match status" value="1"/>
</dbReference>
<evidence type="ECO:0000256" key="5">
    <source>
        <dbReference type="ARBA" id="ARBA00023242"/>
    </source>
</evidence>
<dbReference type="Proteomes" id="UP000636709">
    <property type="component" value="Unassembled WGS sequence"/>
</dbReference>
<keyword evidence="3" id="KW-0238">DNA-binding</keyword>
<proteinExistence type="predicted"/>
<gene>
    <name evidence="8" type="ORF">HU200_028815</name>
</gene>
<accession>A0A835BSK9</accession>
<dbReference type="EMBL" id="JACEFO010001742">
    <property type="protein sequence ID" value="KAF8713025.1"/>
    <property type="molecule type" value="Genomic_DNA"/>
</dbReference>
<keyword evidence="2" id="KW-0805">Transcription regulation</keyword>
<dbReference type="AlphaFoldDB" id="A0A835BSK9"/>
<dbReference type="InterPro" id="IPR036955">
    <property type="entry name" value="AP2/ERF_dom_sf"/>
</dbReference>
<dbReference type="GO" id="GO:0005634">
    <property type="term" value="C:nucleus"/>
    <property type="evidence" value="ECO:0007669"/>
    <property type="project" value="UniProtKB-SubCell"/>
</dbReference>
<dbReference type="Gene3D" id="3.30.730.10">
    <property type="entry name" value="AP2/ERF domain"/>
    <property type="match status" value="1"/>
</dbReference>
<evidence type="ECO:0000256" key="6">
    <source>
        <dbReference type="SAM" id="MobiDB-lite"/>
    </source>
</evidence>
<dbReference type="CDD" id="cd00018">
    <property type="entry name" value="AP2"/>
    <property type="match status" value="1"/>
</dbReference>
<comment type="caution">
    <text evidence="8">The sequence shown here is derived from an EMBL/GenBank/DDBJ whole genome shotgun (WGS) entry which is preliminary data.</text>
</comment>
<keyword evidence="9" id="KW-1185">Reference proteome</keyword>
<dbReference type="SUPFAM" id="SSF54171">
    <property type="entry name" value="DNA-binding domain"/>
    <property type="match status" value="1"/>
</dbReference>
<keyword evidence="4" id="KW-0804">Transcription</keyword>
<evidence type="ECO:0000259" key="7">
    <source>
        <dbReference type="PROSITE" id="PS51032"/>
    </source>
</evidence>
<dbReference type="PANTHER" id="PTHR31677:SF87">
    <property type="entry name" value="ETHYLENE-RESPONSIVE TRANSCRIPTION FACTOR ERF088"/>
    <property type="match status" value="1"/>
</dbReference>
<dbReference type="InterPro" id="IPR016177">
    <property type="entry name" value="DNA-bd_dom_sf"/>
</dbReference>
<dbReference type="OrthoDB" id="780830at2759"/>
<evidence type="ECO:0000256" key="1">
    <source>
        <dbReference type="ARBA" id="ARBA00004123"/>
    </source>
</evidence>
<organism evidence="8 9">
    <name type="scientific">Digitaria exilis</name>
    <dbReference type="NCBI Taxonomy" id="1010633"/>
    <lineage>
        <taxon>Eukaryota</taxon>
        <taxon>Viridiplantae</taxon>
        <taxon>Streptophyta</taxon>
        <taxon>Embryophyta</taxon>
        <taxon>Tracheophyta</taxon>
        <taxon>Spermatophyta</taxon>
        <taxon>Magnoliopsida</taxon>
        <taxon>Liliopsida</taxon>
        <taxon>Poales</taxon>
        <taxon>Poaceae</taxon>
        <taxon>PACMAD clade</taxon>
        <taxon>Panicoideae</taxon>
        <taxon>Panicodae</taxon>
        <taxon>Paniceae</taxon>
        <taxon>Anthephorinae</taxon>
        <taxon>Digitaria</taxon>
    </lineage>
</organism>
<dbReference type="PRINTS" id="PR00367">
    <property type="entry name" value="ETHRSPELEMNT"/>
</dbReference>
<comment type="subcellular location">
    <subcellularLocation>
        <location evidence="1">Nucleus</location>
    </subcellularLocation>
</comment>
<reference evidence="8" key="1">
    <citation type="submission" date="2020-07" db="EMBL/GenBank/DDBJ databases">
        <title>Genome sequence and genetic diversity analysis of an under-domesticated orphan crop, white fonio (Digitaria exilis).</title>
        <authorList>
            <person name="Bennetzen J.L."/>
            <person name="Chen S."/>
            <person name="Ma X."/>
            <person name="Wang X."/>
            <person name="Yssel A.E.J."/>
            <person name="Chaluvadi S.R."/>
            <person name="Johnson M."/>
            <person name="Gangashetty P."/>
            <person name="Hamidou F."/>
            <person name="Sanogo M.D."/>
            <person name="Zwaenepoel A."/>
            <person name="Wallace J."/>
            <person name="Van De Peer Y."/>
            <person name="Van Deynze A."/>
        </authorList>
    </citation>
    <scope>NUCLEOTIDE SEQUENCE</scope>
    <source>
        <tissue evidence="8">Leaves</tissue>
    </source>
</reference>
<protein>
    <recommendedName>
        <fullName evidence="7">AP2/ERF domain-containing protein</fullName>
    </recommendedName>
</protein>
<name>A0A835BSK9_9POAL</name>
<dbReference type="Pfam" id="PF00847">
    <property type="entry name" value="AP2"/>
    <property type="match status" value="1"/>
</dbReference>
<evidence type="ECO:0000313" key="9">
    <source>
        <dbReference type="Proteomes" id="UP000636709"/>
    </source>
</evidence>
<dbReference type="PROSITE" id="PS51032">
    <property type="entry name" value="AP2_ERF"/>
    <property type="match status" value="1"/>
</dbReference>
<evidence type="ECO:0000256" key="4">
    <source>
        <dbReference type="ARBA" id="ARBA00023163"/>
    </source>
</evidence>
<sequence length="212" mass="22618">MADAPVAHQVSTAVGEMGAQDLQQPRRRRRPRASSEYLGVRRRPWGRYAAEIRNPVTKERRWLGTFDTAEEAAVAYDLSAISISGAAAARTNFYYHPYSSGGLGVVGAAGAAATTSPQQQLRETNGLVPVAPPPSPMSSEGSVSGSTVEDYQCQHSATEEADDESLMIAAILQSFQHQTAASTRFLHSASCLDNEASLVKLESTGSKAYVAD</sequence>
<evidence type="ECO:0000313" key="8">
    <source>
        <dbReference type="EMBL" id="KAF8713025.1"/>
    </source>
</evidence>
<feature type="domain" description="AP2/ERF" evidence="7">
    <location>
        <begin position="36"/>
        <end position="94"/>
    </location>
</feature>
<dbReference type="GO" id="GO:0003700">
    <property type="term" value="F:DNA-binding transcription factor activity"/>
    <property type="evidence" value="ECO:0007669"/>
    <property type="project" value="InterPro"/>
</dbReference>
<dbReference type="SMART" id="SM00380">
    <property type="entry name" value="AP2"/>
    <property type="match status" value="1"/>
</dbReference>
<evidence type="ECO:0000256" key="2">
    <source>
        <dbReference type="ARBA" id="ARBA00023015"/>
    </source>
</evidence>
<keyword evidence="5" id="KW-0539">Nucleus</keyword>
<feature type="region of interest" description="Disordered" evidence="6">
    <location>
        <begin position="1"/>
        <end position="35"/>
    </location>
</feature>